<dbReference type="InterPro" id="IPR001078">
    <property type="entry name" value="2-oxoacid_DH_actylTfrase"/>
</dbReference>
<dbReference type="InterPro" id="IPR011053">
    <property type="entry name" value="Single_hybrid_motif"/>
</dbReference>
<gene>
    <name evidence="12" type="primary">LOC101854097</name>
</gene>
<keyword evidence="3 7" id="KW-0808">Transferase</keyword>
<dbReference type="InterPro" id="IPR003016">
    <property type="entry name" value="2-oxoA_DH_lipoyl-BS"/>
</dbReference>
<dbReference type="InterPro" id="IPR000089">
    <property type="entry name" value="Biotin_lipoyl"/>
</dbReference>
<name>A0ABM0JU38_APLCA</name>
<dbReference type="GO" id="GO:0016746">
    <property type="term" value="F:acyltransferase activity"/>
    <property type="evidence" value="ECO:0007669"/>
    <property type="project" value="UniProtKB-KW"/>
</dbReference>
<dbReference type="PROSITE" id="PS00189">
    <property type="entry name" value="LIPOYL"/>
    <property type="match status" value="1"/>
</dbReference>
<dbReference type="RefSeq" id="XP_005101532.1">
    <property type="nucleotide sequence ID" value="XM_005101475.3"/>
</dbReference>
<feature type="compositionally biased region" description="Pro residues" evidence="8">
    <location>
        <begin position="239"/>
        <end position="262"/>
    </location>
</feature>
<dbReference type="InterPro" id="IPR036625">
    <property type="entry name" value="E3-bd_dom_sf"/>
</dbReference>
<feature type="compositionally biased region" description="Polar residues" evidence="8">
    <location>
        <begin position="223"/>
        <end position="233"/>
    </location>
</feature>
<evidence type="ECO:0000256" key="5">
    <source>
        <dbReference type="ARBA" id="ARBA00022946"/>
    </source>
</evidence>
<dbReference type="InterPro" id="IPR023213">
    <property type="entry name" value="CAT-like_dom_sf"/>
</dbReference>
<dbReference type="PANTHER" id="PTHR43178">
    <property type="entry name" value="DIHYDROLIPOAMIDE ACETYLTRANSFERASE COMPONENT OF PYRUVATE DEHYDROGENASE COMPLEX"/>
    <property type="match status" value="1"/>
</dbReference>
<evidence type="ECO:0000259" key="9">
    <source>
        <dbReference type="PROSITE" id="PS50968"/>
    </source>
</evidence>
<evidence type="ECO:0000256" key="2">
    <source>
        <dbReference type="ARBA" id="ARBA00007317"/>
    </source>
</evidence>
<feature type="compositionally biased region" description="Acidic residues" evidence="8">
    <location>
        <begin position="148"/>
        <end position="162"/>
    </location>
</feature>
<evidence type="ECO:0000256" key="1">
    <source>
        <dbReference type="ARBA" id="ARBA00001938"/>
    </source>
</evidence>
<accession>A0ABM0JU38</accession>
<comment type="cofactor">
    <cofactor evidence="1 7">
        <name>(R)-lipoate</name>
        <dbReference type="ChEBI" id="CHEBI:83088"/>
    </cofactor>
</comment>
<dbReference type="Pfam" id="PF00198">
    <property type="entry name" value="2-oxoacid_dh"/>
    <property type="match status" value="1"/>
</dbReference>
<evidence type="ECO:0000256" key="8">
    <source>
        <dbReference type="SAM" id="MobiDB-lite"/>
    </source>
</evidence>
<feature type="domain" description="Peripheral subunit-binding (PSBD)" evidence="10">
    <location>
        <begin position="182"/>
        <end position="219"/>
    </location>
</feature>
<dbReference type="SUPFAM" id="SSF47005">
    <property type="entry name" value="Peripheral subunit-binding domain of 2-oxo acid dehydrogenase complex"/>
    <property type="match status" value="1"/>
</dbReference>
<dbReference type="Gene3D" id="2.40.50.100">
    <property type="match status" value="1"/>
</dbReference>
<evidence type="ECO:0000256" key="3">
    <source>
        <dbReference type="ARBA" id="ARBA00022679"/>
    </source>
</evidence>
<comment type="similarity">
    <text evidence="2 7">Belongs to the 2-oxoacid dehydrogenase family.</text>
</comment>
<protein>
    <recommendedName>
        <fullName evidence="7">Dihydrolipoamide acetyltransferase component of pyruvate dehydrogenase complex</fullName>
        <ecNumber evidence="7">2.3.1.-</ecNumber>
    </recommendedName>
</protein>
<dbReference type="Gene3D" id="4.10.320.10">
    <property type="entry name" value="E3-binding domain"/>
    <property type="match status" value="1"/>
</dbReference>
<dbReference type="InterPro" id="IPR050743">
    <property type="entry name" value="2-oxoacid_DH_E2_comp"/>
</dbReference>
<evidence type="ECO:0000313" key="12">
    <source>
        <dbReference type="RefSeq" id="XP_005101532.1"/>
    </source>
</evidence>
<dbReference type="PROSITE" id="PS50968">
    <property type="entry name" value="BIOTINYL_LIPOYL"/>
    <property type="match status" value="1"/>
</dbReference>
<feature type="domain" description="Lipoyl-binding" evidence="9">
    <location>
        <begin position="71"/>
        <end position="146"/>
    </location>
</feature>
<dbReference type="PANTHER" id="PTHR43178:SF5">
    <property type="entry name" value="LIPOAMIDE ACYLTRANSFERASE COMPONENT OF BRANCHED-CHAIN ALPHA-KETO ACID DEHYDROGENASE COMPLEX, MITOCHONDRIAL"/>
    <property type="match status" value="1"/>
</dbReference>
<dbReference type="Proteomes" id="UP000694888">
    <property type="component" value="Unplaced"/>
</dbReference>
<feature type="region of interest" description="Disordered" evidence="8">
    <location>
        <begin position="148"/>
        <end position="176"/>
    </location>
</feature>
<dbReference type="GeneID" id="101854097"/>
<dbReference type="CDD" id="cd06849">
    <property type="entry name" value="lipoyl_domain"/>
    <property type="match status" value="1"/>
</dbReference>
<evidence type="ECO:0000256" key="6">
    <source>
        <dbReference type="ARBA" id="ARBA00023315"/>
    </source>
</evidence>
<dbReference type="PROSITE" id="PS51826">
    <property type="entry name" value="PSBD"/>
    <property type="match status" value="1"/>
</dbReference>
<reference evidence="12" key="1">
    <citation type="submission" date="2025-08" db="UniProtKB">
        <authorList>
            <consortium name="RefSeq"/>
        </authorList>
    </citation>
    <scope>IDENTIFICATION</scope>
</reference>
<keyword evidence="4 7" id="KW-0450">Lipoyl</keyword>
<dbReference type="SUPFAM" id="SSF51230">
    <property type="entry name" value="Single hybrid motif"/>
    <property type="match status" value="1"/>
</dbReference>
<feature type="region of interest" description="Disordered" evidence="8">
    <location>
        <begin position="223"/>
        <end position="262"/>
    </location>
</feature>
<dbReference type="Gene3D" id="3.30.559.10">
    <property type="entry name" value="Chloramphenicol acetyltransferase-like domain"/>
    <property type="match status" value="1"/>
</dbReference>
<dbReference type="Pfam" id="PF02817">
    <property type="entry name" value="E3_binding"/>
    <property type="match status" value="1"/>
</dbReference>
<evidence type="ECO:0000313" key="11">
    <source>
        <dbReference type="Proteomes" id="UP000694888"/>
    </source>
</evidence>
<dbReference type="Pfam" id="PF00364">
    <property type="entry name" value="Biotin_lipoyl"/>
    <property type="match status" value="1"/>
</dbReference>
<keyword evidence="6 7" id="KW-0012">Acyltransferase</keyword>
<sequence>MATFYRRALQRTIRQIRATAHGRTQQATGDGVYPICCCGSRQSVSSLLSTRVAAPLVSHKLFHTSAVREDLVQYNLSDIGEGIREVVLLEWYVKPGDKVEQFDSICEVKSDKATVTITSRFDGVVRKLYYEVDAIALVGEPLVDIEVEGSTETDKQDEDVRDEGEGAAGFEPNQAAGGVKSLATPAVRRLAMENNIKLSDIVGTGKAGRVLKEDVLRFLSGEQTAQAPASSPQTVPPTTHAPPSPTTAPPPVTTRPPLPPPPVAAQALPVGEDRVVPLKGVAKAMVRAMTEALQIPAFGYYDEIDVSQLSILRKSLKQVAEQRGIQLSYMPIILKAISLALLQYPMLNASLDASGDNVIYKASHNLGVAMDTPEGLLVPNIKNVQNLSIFEIASELNRLQAVGLAGKLGPAELSGTTFSISNIGAIGGTYARPVILPPNVAIGAIGKIQTVPRFDSSGELIKSQIMNVSWTADHRVIDGATMARFSNLWKQYLETPDMFLLSLK</sequence>
<proteinExistence type="inferred from homology"/>
<evidence type="ECO:0000256" key="7">
    <source>
        <dbReference type="RuleBase" id="RU003423"/>
    </source>
</evidence>
<organism evidence="11 12">
    <name type="scientific">Aplysia californica</name>
    <name type="common">California sea hare</name>
    <dbReference type="NCBI Taxonomy" id="6500"/>
    <lineage>
        <taxon>Eukaryota</taxon>
        <taxon>Metazoa</taxon>
        <taxon>Spiralia</taxon>
        <taxon>Lophotrochozoa</taxon>
        <taxon>Mollusca</taxon>
        <taxon>Gastropoda</taxon>
        <taxon>Heterobranchia</taxon>
        <taxon>Euthyneura</taxon>
        <taxon>Tectipleura</taxon>
        <taxon>Aplysiida</taxon>
        <taxon>Aplysioidea</taxon>
        <taxon>Aplysiidae</taxon>
        <taxon>Aplysia</taxon>
    </lineage>
</organism>
<dbReference type="InterPro" id="IPR004167">
    <property type="entry name" value="PSBD"/>
</dbReference>
<keyword evidence="5" id="KW-0809">Transit peptide</keyword>
<dbReference type="EC" id="2.3.1.-" evidence="7"/>
<dbReference type="SUPFAM" id="SSF52777">
    <property type="entry name" value="CoA-dependent acyltransferases"/>
    <property type="match status" value="1"/>
</dbReference>
<keyword evidence="11" id="KW-1185">Reference proteome</keyword>
<evidence type="ECO:0000256" key="4">
    <source>
        <dbReference type="ARBA" id="ARBA00022823"/>
    </source>
</evidence>
<evidence type="ECO:0000259" key="10">
    <source>
        <dbReference type="PROSITE" id="PS51826"/>
    </source>
</evidence>